<feature type="domain" description="RCK C-terminal" evidence="6">
    <location>
        <begin position="118"/>
        <end position="204"/>
    </location>
</feature>
<comment type="caution">
    <text evidence="7">The sequence shown here is derived from an EMBL/GenBank/DDBJ whole genome shotgun (WGS) entry which is preliminary data.</text>
</comment>
<dbReference type="EMBL" id="RHHQ01000020">
    <property type="protein sequence ID" value="RNB82361.1"/>
    <property type="molecule type" value="Genomic_DNA"/>
</dbReference>
<dbReference type="InterPro" id="IPR036721">
    <property type="entry name" value="RCK_C_sf"/>
</dbReference>
<dbReference type="GO" id="GO:0006813">
    <property type="term" value="P:potassium ion transport"/>
    <property type="evidence" value="ECO:0007669"/>
    <property type="project" value="InterPro"/>
</dbReference>
<keyword evidence="4" id="KW-0175">Coiled coil</keyword>
<evidence type="ECO:0000256" key="2">
    <source>
        <dbReference type="ARBA" id="ARBA00023125"/>
    </source>
</evidence>
<dbReference type="InterPro" id="IPR000524">
    <property type="entry name" value="Tscrpt_reg_HTH_GntR"/>
</dbReference>
<keyword evidence="3" id="KW-0804">Transcription</keyword>
<evidence type="ECO:0000259" key="5">
    <source>
        <dbReference type="PROSITE" id="PS50949"/>
    </source>
</evidence>
<keyword evidence="8" id="KW-1185">Reference proteome</keyword>
<dbReference type="Gene3D" id="3.30.70.1450">
    <property type="entry name" value="Regulator of K+ conductance, C-terminal domain"/>
    <property type="match status" value="1"/>
</dbReference>
<gene>
    <name evidence="7" type="ORF">EDM56_23860</name>
</gene>
<dbReference type="PROSITE" id="PS50949">
    <property type="entry name" value="HTH_GNTR"/>
    <property type="match status" value="1"/>
</dbReference>
<dbReference type="RefSeq" id="WP_122920439.1">
    <property type="nucleotide sequence ID" value="NZ_RHHQ01000020.1"/>
</dbReference>
<organism evidence="7 8">
    <name type="scientific">Brevibacillus fluminis</name>
    <dbReference type="NCBI Taxonomy" id="511487"/>
    <lineage>
        <taxon>Bacteria</taxon>
        <taxon>Bacillati</taxon>
        <taxon>Bacillota</taxon>
        <taxon>Bacilli</taxon>
        <taxon>Bacillales</taxon>
        <taxon>Paenibacillaceae</taxon>
        <taxon>Brevibacillus</taxon>
    </lineage>
</organism>
<name>A0A3M8D438_9BACL</name>
<dbReference type="PANTHER" id="PTHR44846:SF1">
    <property type="entry name" value="MANNOSYL-D-GLYCERATE TRANSPORT_METABOLISM SYSTEM REPRESSOR MNGR-RELATED"/>
    <property type="match status" value="1"/>
</dbReference>
<feature type="coiled-coil region" evidence="4">
    <location>
        <begin position="88"/>
        <end position="115"/>
    </location>
</feature>
<accession>A0A3M8D438</accession>
<dbReference type="Proteomes" id="UP000271031">
    <property type="component" value="Unassembled WGS sequence"/>
</dbReference>
<dbReference type="Pfam" id="PF00392">
    <property type="entry name" value="GntR"/>
    <property type="match status" value="1"/>
</dbReference>
<dbReference type="SUPFAM" id="SSF116726">
    <property type="entry name" value="TrkA C-terminal domain-like"/>
    <property type="match status" value="1"/>
</dbReference>
<dbReference type="SUPFAM" id="SSF46785">
    <property type="entry name" value="Winged helix' DNA-binding domain"/>
    <property type="match status" value="1"/>
</dbReference>
<feature type="domain" description="HTH gntR-type" evidence="5">
    <location>
        <begin position="4"/>
        <end position="72"/>
    </location>
</feature>
<dbReference type="GO" id="GO:0045892">
    <property type="term" value="P:negative regulation of DNA-templated transcription"/>
    <property type="evidence" value="ECO:0007669"/>
    <property type="project" value="TreeGrafter"/>
</dbReference>
<evidence type="ECO:0000259" key="6">
    <source>
        <dbReference type="PROSITE" id="PS51202"/>
    </source>
</evidence>
<keyword evidence="2" id="KW-0238">DNA-binding</keyword>
<evidence type="ECO:0000313" key="7">
    <source>
        <dbReference type="EMBL" id="RNB82361.1"/>
    </source>
</evidence>
<protein>
    <submittedName>
        <fullName evidence="7">GntR family transcriptional regulator</fullName>
    </submittedName>
</protein>
<dbReference type="GO" id="GO:0008324">
    <property type="term" value="F:monoatomic cation transmembrane transporter activity"/>
    <property type="evidence" value="ECO:0007669"/>
    <property type="project" value="InterPro"/>
</dbReference>
<evidence type="ECO:0000256" key="4">
    <source>
        <dbReference type="SAM" id="Coils"/>
    </source>
</evidence>
<sequence>MSEIPIYQSIALDMAQRIVSGEIAEGAKISGRTLLASHYHVSPETIRKAIGLLKAEQIVEVSQGKEVSVTSQKLASEYLNKYQYMKSVSSYREELELLLQEKRELDRKLEEVVSSLIHFSDRLRNLAPFHPIEVTIPPGAHVIGKSIADIKLWQHTQATLIALRRGSELTISPGSHVILRVQDGLILVGDEQVEERTIQYFSQLDNSGAANS</sequence>
<dbReference type="GO" id="GO:0003700">
    <property type="term" value="F:DNA-binding transcription factor activity"/>
    <property type="evidence" value="ECO:0007669"/>
    <property type="project" value="InterPro"/>
</dbReference>
<dbReference type="PROSITE" id="PS51202">
    <property type="entry name" value="RCK_C"/>
    <property type="match status" value="1"/>
</dbReference>
<dbReference type="InterPro" id="IPR036388">
    <property type="entry name" value="WH-like_DNA-bd_sf"/>
</dbReference>
<dbReference type="InterPro" id="IPR050679">
    <property type="entry name" value="Bact_HTH_transcr_reg"/>
</dbReference>
<dbReference type="Gene3D" id="1.10.10.10">
    <property type="entry name" value="Winged helix-like DNA-binding domain superfamily/Winged helix DNA-binding domain"/>
    <property type="match status" value="1"/>
</dbReference>
<dbReference type="Pfam" id="PF02080">
    <property type="entry name" value="TrkA_C"/>
    <property type="match status" value="1"/>
</dbReference>
<proteinExistence type="predicted"/>
<dbReference type="PANTHER" id="PTHR44846">
    <property type="entry name" value="MANNOSYL-D-GLYCERATE TRANSPORT/METABOLISM SYSTEM REPRESSOR MNGR-RELATED"/>
    <property type="match status" value="1"/>
</dbReference>
<evidence type="ECO:0000256" key="3">
    <source>
        <dbReference type="ARBA" id="ARBA00023163"/>
    </source>
</evidence>
<evidence type="ECO:0000256" key="1">
    <source>
        <dbReference type="ARBA" id="ARBA00023015"/>
    </source>
</evidence>
<evidence type="ECO:0000313" key="8">
    <source>
        <dbReference type="Proteomes" id="UP000271031"/>
    </source>
</evidence>
<dbReference type="SMART" id="SM00345">
    <property type="entry name" value="HTH_GNTR"/>
    <property type="match status" value="1"/>
</dbReference>
<dbReference type="GO" id="GO:0003677">
    <property type="term" value="F:DNA binding"/>
    <property type="evidence" value="ECO:0007669"/>
    <property type="project" value="UniProtKB-KW"/>
</dbReference>
<dbReference type="AlphaFoldDB" id="A0A3M8D438"/>
<dbReference type="OrthoDB" id="226679at2"/>
<dbReference type="InterPro" id="IPR006037">
    <property type="entry name" value="RCK_C"/>
</dbReference>
<keyword evidence="1" id="KW-0805">Transcription regulation</keyword>
<reference evidence="7 8" key="1">
    <citation type="submission" date="2018-10" db="EMBL/GenBank/DDBJ databases">
        <title>Phylogenomics of Brevibacillus.</title>
        <authorList>
            <person name="Dunlap C."/>
        </authorList>
    </citation>
    <scope>NUCLEOTIDE SEQUENCE [LARGE SCALE GENOMIC DNA]</scope>
    <source>
        <strain evidence="7 8">JCM 15716</strain>
    </source>
</reference>
<dbReference type="InterPro" id="IPR036390">
    <property type="entry name" value="WH_DNA-bd_sf"/>
</dbReference>